<protein>
    <submittedName>
        <fullName evidence="1">Uncharacterized protein</fullName>
    </submittedName>
</protein>
<gene>
    <name evidence="1" type="ORF">L2E82_24997</name>
</gene>
<dbReference type="Proteomes" id="UP001055811">
    <property type="component" value="Linkage Group LG04"/>
</dbReference>
<reference evidence="1 2" key="2">
    <citation type="journal article" date="2022" name="Mol. Ecol. Resour.">
        <title>The genomes of chicory, endive, great burdock and yacon provide insights into Asteraceae paleo-polyploidization history and plant inulin production.</title>
        <authorList>
            <person name="Fan W."/>
            <person name="Wang S."/>
            <person name="Wang H."/>
            <person name="Wang A."/>
            <person name="Jiang F."/>
            <person name="Liu H."/>
            <person name="Zhao H."/>
            <person name="Xu D."/>
            <person name="Zhang Y."/>
        </authorList>
    </citation>
    <scope>NUCLEOTIDE SEQUENCE [LARGE SCALE GENOMIC DNA]</scope>
    <source>
        <strain evidence="2">cv. Punajuju</strain>
        <tissue evidence="1">Leaves</tissue>
    </source>
</reference>
<keyword evidence="2" id="KW-1185">Reference proteome</keyword>
<organism evidence="1 2">
    <name type="scientific">Cichorium intybus</name>
    <name type="common">Chicory</name>
    <dbReference type="NCBI Taxonomy" id="13427"/>
    <lineage>
        <taxon>Eukaryota</taxon>
        <taxon>Viridiplantae</taxon>
        <taxon>Streptophyta</taxon>
        <taxon>Embryophyta</taxon>
        <taxon>Tracheophyta</taxon>
        <taxon>Spermatophyta</taxon>
        <taxon>Magnoliopsida</taxon>
        <taxon>eudicotyledons</taxon>
        <taxon>Gunneridae</taxon>
        <taxon>Pentapetalae</taxon>
        <taxon>asterids</taxon>
        <taxon>campanulids</taxon>
        <taxon>Asterales</taxon>
        <taxon>Asteraceae</taxon>
        <taxon>Cichorioideae</taxon>
        <taxon>Cichorieae</taxon>
        <taxon>Cichoriinae</taxon>
        <taxon>Cichorium</taxon>
    </lineage>
</organism>
<reference evidence="2" key="1">
    <citation type="journal article" date="2022" name="Mol. Ecol. Resour.">
        <title>The genomes of chicory, endive, great burdock and yacon provide insights into Asteraceae palaeo-polyploidization history and plant inulin production.</title>
        <authorList>
            <person name="Fan W."/>
            <person name="Wang S."/>
            <person name="Wang H."/>
            <person name="Wang A."/>
            <person name="Jiang F."/>
            <person name="Liu H."/>
            <person name="Zhao H."/>
            <person name="Xu D."/>
            <person name="Zhang Y."/>
        </authorList>
    </citation>
    <scope>NUCLEOTIDE SEQUENCE [LARGE SCALE GENOMIC DNA]</scope>
    <source>
        <strain evidence="2">cv. Punajuju</strain>
    </source>
</reference>
<evidence type="ECO:0000313" key="1">
    <source>
        <dbReference type="EMBL" id="KAI3752954.1"/>
    </source>
</evidence>
<accession>A0ACB9E1Y8</accession>
<proteinExistence type="predicted"/>
<dbReference type="EMBL" id="CM042012">
    <property type="protein sequence ID" value="KAI3752954.1"/>
    <property type="molecule type" value="Genomic_DNA"/>
</dbReference>
<evidence type="ECO:0000313" key="2">
    <source>
        <dbReference type="Proteomes" id="UP001055811"/>
    </source>
</evidence>
<comment type="caution">
    <text evidence="1">The sequence shown here is derived from an EMBL/GenBank/DDBJ whole genome shotgun (WGS) entry which is preliminary data.</text>
</comment>
<name>A0ACB9E1Y8_CICIN</name>
<sequence length="185" mass="21419">MALIRVHVHLLPPTHTQRFTNFQTHPSLHYDKVPRKLRISCSTSDSNSVKDMELAMNLSTEIERMKTQMVQTQEAMKTSRKLLYAELCLYLGLGKDELRRKWERMEEDDKWVLAEEFVSDWSSNFHPLSAKSVKQLVDQHLFHDGNDDENGNNTDNNSSQDSSSPSMLFSHFSGLKKLMGYPDDK</sequence>